<dbReference type="STRING" id="1590841.A0A2R6Q5B6"/>
<dbReference type="Pfam" id="PF02519">
    <property type="entry name" value="Auxin_inducible"/>
    <property type="match status" value="1"/>
</dbReference>
<gene>
    <name evidence="3" type="ORF">CEY00_Acc23416</name>
</gene>
<dbReference type="EMBL" id="NKQK01000020">
    <property type="protein sequence ID" value="PSS02058.1"/>
    <property type="molecule type" value="Genomic_DNA"/>
</dbReference>
<dbReference type="Gramene" id="PSS02058">
    <property type="protein sequence ID" value="PSS02058"/>
    <property type="gene ID" value="CEY00_Acc23416"/>
</dbReference>
<evidence type="ECO:0000256" key="2">
    <source>
        <dbReference type="SAM" id="MobiDB-lite"/>
    </source>
</evidence>
<accession>A0A2R6Q5B6</accession>
<proteinExistence type="inferred from homology"/>
<evidence type="ECO:0000256" key="1">
    <source>
        <dbReference type="ARBA" id="ARBA00006974"/>
    </source>
</evidence>
<comment type="similarity">
    <text evidence="1">Belongs to the ARG7 family.</text>
</comment>
<protein>
    <submittedName>
        <fullName evidence="3">Auxin-responsive protein</fullName>
    </submittedName>
</protein>
<dbReference type="PANTHER" id="PTHR35296:SF8">
    <property type="entry name" value="SMALL AUXIN-UP RNA-RELATED"/>
    <property type="match status" value="1"/>
</dbReference>
<keyword evidence="4" id="KW-1185">Reference proteome</keyword>
<evidence type="ECO:0000313" key="4">
    <source>
        <dbReference type="Proteomes" id="UP000241394"/>
    </source>
</evidence>
<dbReference type="GO" id="GO:0009733">
    <property type="term" value="P:response to auxin"/>
    <property type="evidence" value="ECO:0007669"/>
    <property type="project" value="InterPro"/>
</dbReference>
<dbReference type="Proteomes" id="UP000241394">
    <property type="component" value="Chromosome LG20"/>
</dbReference>
<reference evidence="4" key="2">
    <citation type="journal article" date="2018" name="BMC Genomics">
        <title>A manually annotated Actinidia chinensis var. chinensis (kiwifruit) genome highlights the challenges associated with draft genomes and gene prediction in plants.</title>
        <authorList>
            <person name="Pilkington S.M."/>
            <person name="Crowhurst R."/>
            <person name="Hilario E."/>
            <person name="Nardozza S."/>
            <person name="Fraser L."/>
            <person name="Peng Y."/>
            <person name="Gunaseelan K."/>
            <person name="Simpson R."/>
            <person name="Tahir J."/>
            <person name="Deroles S.C."/>
            <person name="Templeton K."/>
            <person name="Luo Z."/>
            <person name="Davy M."/>
            <person name="Cheng C."/>
            <person name="McNeilage M."/>
            <person name="Scaglione D."/>
            <person name="Liu Y."/>
            <person name="Zhang Q."/>
            <person name="Datson P."/>
            <person name="De Silva N."/>
            <person name="Gardiner S.E."/>
            <person name="Bassett H."/>
            <person name="Chagne D."/>
            <person name="McCallum J."/>
            <person name="Dzierzon H."/>
            <person name="Deng C."/>
            <person name="Wang Y.Y."/>
            <person name="Barron L."/>
            <person name="Manako K."/>
            <person name="Bowen J."/>
            <person name="Foster T.M."/>
            <person name="Erridge Z.A."/>
            <person name="Tiffin H."/>
            <person name="Waite C.N."/>
            <person name="Davies K.M."/>
            <person name="Grierson E.P."/>
            <person name="Laing W.A."/>
            <person name="Kirk R."/>
            <person name="Chen X."/>
            <person name="Wood M."/>
            <person name="Montefiori M."/>
            <person name="Brummell D.A."/>
            <person name="Schwinn K.E."/>
            <person name="Catanach A."/>
            <person name="Fullerton C."/>
            <person name="Li D."/>
            <person name="Meiyalaghan S."/>
            <person name="Nieuwenhuizen N."/>
            <person name="Read N."/>
            <person name="Prakash R."/>
            <person name="Hunter D."/>
            <person name="Zhang H."/>
            <person name="McKenzie M."/>
            <person name="Knabel M."/>
            <person name="Harris A."/>
            <person name="Allan A.C."/>
            <person name="Gleave A."/>
            <person name="Chen A."/>
            <person name="Janssen B.J."/>
            <person name="Plunkett B."/>
            <person name="Ampomah-Dwamena C."/>
            <person name="Voogd C."/>
            <person name="Leif D."/>
            <person name="Lafferty D."/>
            <person name="Souleyre E.J.F."/>
            <person name="Varkonyi-Gasic E."/>
            <person name="Gambi F."/>
            <person name="Hanley J."/>
            <person name="Yao J.L."/>
            <person name="Cheung J."/>
            <person name="David K.M."/>
            <person name="Warren B."/>
            <person name="Marsh K."/>
            <person name="Snowden K.C."/>
            <person name="Lin-Wang K."/>
            <person name="Brian L."/>
            <person name="Martinez-Sanchez M."/>
            <person name="Wang M."/>
            <person name="Ileperuma N."/>
            <person name="Macnee N."/>
            <person name="Campin R."/>
            <person name="McAtee P."/>
            <person name="Drummond R.S.M."/>
            <person name="Espley R.V."/>
            <person name="Ireland H.S."/>
            <person name="Wu R."/>
            <person name="Atkinson R.G."/>
            <person name="Karunairetnam S."/>
            <person name="Bulley S."/>
            <person name="Chunkath S."/>
            <person name="Hanley Z."/>
            <person name="Storey R."/>
            <person name="Thrimawithana A.H."/>
            <person name="Thomson S."/>
            <person name="David C."/>
            <person name="Testolin R."/>
            <person name="Huang H."/>
            <person name="Hellens R.P."/>
            <person name="Schaffer R.J."/>
        </authorList>
    </citation>
    <scope>NUCLEOTIDE SEQUENCE [LARGE SCALE GENOMIC DNA]</scope>
    <source>
        <strain evidence="4">cv. Red5</strain>
    </source>
</reference>
<evidence type="ECO:0000313" key="3">
    <source>
        <dbReference type="EMBL" id="PSS02058.1"/>
    </source>
</evidence>
<name>A0A2R6Q5B6_ACTCC</name>
<reference evidence="3 4" key="1">
    <citation type="submission" date="2017-07" db="EMBL/GenBank/DDBJ databases">
        <title>An improved, manually edited Actinidia chinensis var. chinensis (kiwifruit) genome highlights the challenges associated with draft genomes and gene prediction in plants.</title>
        <authorList>
            <person name="Pilkington S."/>
            <person name="Crowhurst R."/>
            <person name="Hilario E."/>
            <person name="Nardozza S."/>
            <person name="Fraser L."/>
            <person name="Peng Y."/>
            <person name="Gunaseelan K."/>
            <person name="Simpson R."/>
            <person name="Tahir J."/>
            <person name="Deroles S."/>
            <person name="Templeton K."/>
            <person name="Luo Z."/>
            <person name="Davy M."/>
            <person name="Cheng C."/>
            <person name="Mcneilage M."/>
            <person name="Scaglione D."/>
            <person name="Liu Y."/>
            <person name="Zhang Q."/>
            <person name="Datson P."/>
            <person name="De Silva N."/>
            <person name="Gardiner S."/>
            <person name="Bassett H."/>
            <person name="Chagne D."/>
            <person name="Mccallum J."/>
            <person name="Dzierzon H."/>
            <person name="Deng C."/>
            <person name="Wang Y.-Y."/>
            <person name="Barron N."/>
            <person name="Manako K."/>
            <person name="Bowen J."/>
            <person name="Foster T."/>
            <person name="Erridge Z."/>
            <person name="Tiffin H."/>
            <person name="Waite C."/>
            <person name="Davies K."/>
            <person name="Grierson E."/>
            <person name="Laing W."/>
            <person name="Kirk R."/>
            <person name="Chen X."/>
            <person name="Wood M."/>
            <person name="Montefiori M."/>
            <person name="Brummell D."/>
            <person name="Schwinn K."/>
            <person name="Catanach A."/>
            <person name="Fullerton C."/>
            <person name="Li D."/>
            <person name="Meiyalaghan S."/>
            <person name="Nieuwenhuizen N."/>
            <person name="Read N."/>
            <person name="Prakash R."/>
            <person name="Hunter D."/>
            <person name="Zhang H."/>
            <person name="Mckenzie M."/>
            <person name="Knabel M."/>
            <person name="Harris A."/>
            <person name="Allan A."/>
            <person name="Chen A."/>
            <person name="Janssen B."/>
            <person name="Plunkett B."/>
            <person name="Dwamena C."/>
            <person name="Voogd C."/>
            <person name="Leif D."/>
            <person name="Lafferty D."/>
            <person name="Souleyre E."/>
            <person name="Varkonyi-Gasic E."/>
            <person name="Gambi F."/>
            <person name="Hanley J."/>
            <person name="Yao J.-L."/>
            <person name="Cheung J."/>
            <person name="David K."/>
            <person name="Warren B."/>
            <person name="Marsh K."/>
            <person name="Snowden K."/>
            <person name="Lin-Wang K."/>
            <person name="Brian L."/>
            <person name="Martinez-Sanchez M."/>
            <person name="Wang M."/>
            <person name="Ileperuma N."/>
            <person name="Macnee N."/>
            <person name="Campin R."/>
            <person name="Mcatee P."/>
            <person name="Drummond R."/>
            <person name="Espley R."/>
            <person name="Ireland H."/>
            <person name="Wu R."/>
            <person name="Atkinson R."/>
            <person name="Karunairetnam S."/>
            <person name="Bulley S."/>
            <person name="Chunkath S."/>
            <person name="Hanley Z."/>
            <person name="Storey R."/>
            <person name="Thrimawithana A."/>
            <person name="Thomson S."/>
            <person name="David C."/>
            <person name="Testolin R."/>
        </authorList>
    </citation>
    <scope>NUCLEOTIDE SEQUENCE [LARGE SCALE GENOMIC DNA]</scope>
    <source>
        <strain evidence="4">cv. Red5</strain>
        <tissue evidence="3">Young leaf</tissue>
    </source>
</reference>
<dbReference type="PANTHER" id="PTHR35296">
    <property type="entry name" value="EXPRESSED PROTEIN"/>
    <property type="match status" value="1"/>
</dbReference>
<sequence length="137" mass="15366">MAKGGKLTKLKSVLKKWNSFSKLGRLTNATSVVAAAGSHSSSDDEDSYNSKNHMINRSRDPLRPVYVGKSRRRYLVGSDIIDNPVFRELVERSGDNDDDSITVVNCEVVLFEHLLWMLQNAAPPPESLTEFVEYYAC</sequence>
<comment type="caution">
    <text evidence="3">The sequence shown here is derived from an EMBL/GenBank/DDBJ whole genome shotgun (WGS) entry which is preliminary data.</text>
</comment>
<dbReference type="AlphaFoldDB" id="A0A2R6Q5B6"/>
<organism evidence="3 4">
    <name type="scientific">Actinidia chinensis var. chinensis</name>
    <name type="common">Chinese soft-hair kiwi</name>
    <dbReference type="NCBI Taxonomy" id="1590841"/>
    <lineage>
        <taxon>Eukaryota</taxon>
        <taxon>Viridiplantae</taxon>
        <taxon>Streptophyta</taxon>
        <taxon>Embryophyta</taxon>
        <taxon>Tracheophyta</taxon>
        <taxon>Spermatophyta</taxon>
        <taxon>Magnoliopsida</taxon>
        <taxon>eudicotyledons</taxon>
        <taxon>Gunneridae</taxon>
        <taxon>Pentapetalae</taxon>
        <taxon>asterids</taxon>
        <taxon>Ericales</taxon>
        <taxon>Actinidiaceae</taxon>
        <taxon>Actinidia</taxon>
    </lineage>
</organism>
<dbReference type="FunCoup" id="A0A2R6Q5B6">
    <property type="interactions" value="56"/>
</dbReference>
<feature type="region of interest" description="Disordered" evidence="2">
    <location>
        <begin position="34"/>
        <end position="56"/>
    </location>
</feature>
<dbReference type="InterPro" id="IPR003676">
    <property type="entry name" value="SAUR_fam"/>
</dbReference>
<dbReference type="OMA" id="DENRCSG"/>
<dbReference type="InParanoid" id="A0A2R6Q5B6"/>
<dbReference type="OrthoDB" id="1924524at2759"/>